<evidence type="ECO:0000313" key="2">
    <source>
        <dbReference type="EMBL" id="ASN06961.1"/>
    </source>
</evidence>
<dbReference type="KEGG" id="vne:CFK40_19055"/>
<dbReference type="AlphaFoldDB" id="A0A221MH51"/>
<evidence type="ECO:0000313" key="3">
    <source>
        <dbReference type="Proteomes" id="UP000204391"/>
    </source>
</evidence>
<dbReference type="InterPro" id="IPR041656">
    <property type="entry name" value="TPR_5"/>
</dbReference>
<feature type="domain" description="Tetratrico peptide repeat group 5" evidence="1">
    <location>
        <begin position="6"/>
        <end position="124"/>
    </location>
</feature>
<accession>A0A221MH51</accession>
<dbReference type="OrthoDB" id="193829at2"/>
<dbReference type="RefSeq" id="WP_089533956.1">
    <property type="nucleotide sequence ID" value="NZ_CP022437.1"/>
</dbReference>
<gene>
    <name evidence="2" type="ORF">CFK40_19055</name>
</gene>
<evidence type="ECO:0000259" key="1">
    <source>
        <dbReference type="Pfam" id="PF12688"/>
    </source>
</evidence>
<dbReference type="SUPFAM" id="SSF48452">
    <property type="entry name" value="TPR-like"/>
    <property type="match status" value="1"/>
</dbReference>
<dbReference type="Proteomes" id="UP000204391">
    <property type="component" value="Chromosome"/>
</dbReference>
<protein>
    <recommendedName>
        <fullName evidence="1">Tetratrico peptide repeat group 5 domain-containing protein</fullName>
    </recommendedName>
</protein>
<reference evidence="2 3" key="1">
    <citation type="journal article" date="2003" name="Int. J. Syst. Evol. Microbiol.">
        <title>Virgibacillus carmonensis sp. nov., Virgibacillus necropolis sp. nov. and Virgibacillus picturae sp. nov., three novel species isolated from deteriorated mural paintings, transfer of the species of the genus salibacillus to Virgibacillus, as Virgibacillus marismortui comb. nov. and Virgibacillus salexigens comb. nov., and emended description of the genus Virgibacillus.</title>
        <authorList>
            <person name="Heyrman J."/>
            <person name="Logan N.A."/>
            <person name="Busse H.J."/>
            <person name="Balcaen A."/>
            <person name="Lebbe L."/>
            <person name="Rodriguez-Diaz M."/>
            <person name="Swings J."/>
            <person name="De Vos P."/>
        </authorList>
    </citation>
    <scope>NUCLEOTIDE SEQUENCE [LARGE SCALE GENOMIC DNA]</scope>
    <source>
        <strain evidence="2 3">LMG 19488</strain>
    </source>
</reference>
<organism evidence="2 3">
    <name type="scientific">Virgibacillus necropolis</name>
    <dbReference type="NCBI Taxonomy" id="163877"/>
    <lineage>
        <taxon>Bacteria</taxon>
        <taxon>Bacillati</taxon>
        <taxon>Bacillota</taxon>
        <taxon>Bacilli</taxon>
        <taxon>Bacillales</taxon>
        <taxon>Bacillaceae</taxon>
        <taxon>Virgibacillus</taxon>
    </lineage>
</organism>
<name>A0A221MH51_9BACI</name>
<keyword evidence="3" id="KW-1185">Reference proteome</keyword>
<proteinExistence type="predicted"/>
<dbReference type="InterPro" id="IPR011990">
    <property type="entry name" value="TPR-like_helical_dom_sf"/>
</dbReference>
<dbReference type="EMBL" id="CP022437">
    <property type="protein sequence ID" value="ASN06961.1"/>
    <property type="molecule type" value="Genomic_DNA"/>
</dbReference>
<sequence length="127" mass="14593">MNAELNFHCAQTHDDMGLEEEAVEYYERAIRIGLPDELLKDAYVCLGSTYKVIGEFQKSLEVLLKGEKKFPEYEPIQVFKALTLHSLEDHSKALKTVLHTLLKTTNDKGIQNYSRALHYYAEVLDKS</sequence>
<dbReference type="Pfam" id="PF12688">
    <property type="entry name" value="TPR_5"/>
    <property type="match status" value="1"/>
</dbReference>
<dbReference type="Gene3D" id="1.25.40.10">
    <property type="entry name" value="Tetratricopeptide repeat domain"/>
    <property type="match status" value="1"/>
</dbReference>